<keyword evidence="2" id="KW-1185">Reference proteome</keyword>
<dbReference type="RefSeq" id="XP_014143883.1">
    <property type="nucleotide sequence ID" value="XM_014288408.1"/>
</dbReference>
<accession>A0A0L0F006</accession>
<dbReference type="EMBL" id="KQ252598">
    <property type="protein sequence ID" value="KNC69981.1"/>
    <property type="molecule type" value="Genomic_DNA"/>
</dbReference>
<dbReference type="GeneID" id="25918002"/>
<protein>
    <submittedName>
        <fullName evidence="1">Uncharacterized protein</fullName>
    </submittedName>
</protein>
<sequence>MIHILSYHIIIYSMVESLNPKIRIPVHGTSRAPTSLLILHIRVPNISPALRRKSSLGSTASAQAQYLNDATYHQDPMKPTGSRLAFVDVLVVGRIGRATPTLQRQIAEV</sequence>
<proteinExistence type="predicted"/>
<evidence type="ECO:0000313" key="1">
    <source>
        <dbReference type="EMBL" id="KNC69981.1"/>
    </source>
</evidence>
<evidence type="ECO:0000313" key="2">
    <source>
        <dbReference type="Proteomes" id="UP000054560"/>
    </source>
</evidence>
<dbReference type="AlphaFoldDB" id="A0A0L0F006"/>
<reference evidence="1 2" key="1">
    <citation type="submission" date="2011-02" db="EMBL/GenBank/DDBJ databases">
        <title>The Genome Sequence of Sphaeroforma arctica JP610.</title>
        <authorList>
            <consortium name="The Broad Institute Genome Sequencing Platform"/>
            <person name="Russ C."/>
            <person name="Cuomo C."/>
            <person name="Young S.K."/>
            <person name="Zeng Q."/>
            <person name="Gargeya S."/>
            <person name="Alvarado L."/>
            <person name="Berlin A."/>
            <person name="Chapman S.B."/>
            <person name="Chen Z."/>
            <person name="Freedman E."/>
            <person name="Gellesch M."/>
            <person name="Goldberg J."/>
            <person name="Griggs A."/>
            <person name="Gujja S."/>
            <person name="Heilman E."/>
            <person name="Heiman D."/>
            <person name="Howarth C."/>
            <person name="Mehta T."/>
            <person name="Neiman D."/>
            <person name="Pearson M."/>
            <person name="Roberts A."/>
            <person name="Saif S."/>
            <person name="Shea T."/>
            <person name="Shenoy N."/>
            <person name="Sisk P."/>
            <person name="Stolte C."/>
            <person name="Sykes S."/>
            <person name="White J."/>
            <person name="Yandava C."/>
            <person name="Burger G."/>
            <person name="Gray M.W."/>
            <person name="Holland P.W.H."/>
            <person name="King N."/>
            <person name="Lang F.B.F."/>
            <person name="Roger A.J."/>
            <person name="Ruiz-Trillo I."/>
            <person name="Haas B."/>
            <person name="Nusbaum C."/>
            <person name="Birren B."/>
        </authorList>
    </citation>
    <scope>NUCLEOTIDE SEQUENCE [LARGE SCALE GENOMIC DNA]</scope>
    <source>
        <strain evidence="1 2">JP610</strain>
    </source>
</reference>
<gene>
    <name evidence="1" type="ORF">SARC_17498</name>
</gene>
<name>A0A0L0F006_9EUKA</name>
<dbReference type="Proteomes" id="UP000054560">
    <property type="component" value="Unassembled WGS sequence"/>
</dbReference>
<organism evidence="1 2">
    <name type="scientific">Sphaeroforma arctica JP610</name>
    <dbReference type="NCBI Taxonomy" id="667725"/>
    <lineage>
        <taxon>Eukaryota</taxon>
        <taxon>Ichthyosporea</taxon>
        <taxon>Ichthyophonida</taxon>
        <taxon>Sphaeroforma</taxon>
    </lineage>
</organism>